<proteinExistence type="predicted"/>
<sequence length="241" mass="27355">MSRRLLRHAREAAAAASAALVHLVMWQAGNHVFYTQNPLENDLSYRLPLDFIPAQIEQVSLIGDGLLLLWFIARSDFELGICNPFTREFRLLPRPRELPGCCPLRRYHVAVGVVGELPMVDSGEFHFRLYVVGGAAYFFRGALTAMNLSSQHSSDSWTMVGPVPKKYSVSLIYRTGDQGVYSDGVLYWIISVGWAQYSLIALGITTNTWKELAFPTEKRHYFSTLWRRKGKLMLTEYASED</sequence>
<reference evidence="1" key="1">
    <citation type="submission" date="2023-03" db="EMBL/GenBank/DDBJ databases">
        <authorList>
            <person name="Julca I."/>
        </authorList>
    </citation>
    <scope>NUCLEOTIDE SEQUENCE</scope>
</reference>
<dbReference type="Proteomes" id="UP001161247">
    <property type="component" value="Chromosome 2"/>
</dbReference>
<dbReference type="SUPFAM" id="SSF117281">
    <property type="entry name" value="Kelch motif"/>
    <property type="match status" value="1"/>
</dbReference>
<evidence type="ECO:0000313" key="2">
    <source>
        <dbReference type="Proteomes" id="UP001161247"/>
    </source>
</evidence>
<dbReference type="PANTHER" id="PTHR31672">
    <property type="entry name" value="BNACNNG10540D PROTEIN"/>
    <property type="match status" value="1"/>
</dbReference>
<accession>A0AAV1CKM2</accession>
<dbReference type="InterPro" id="IPR050796">
    <property type="entry name" value="SCF_F-box_component"/>
</dbReference>
<organism evidence="1 2">
    <name type="scientific">Oldenlandia corymbosa var. corymbosa</name>
    <dbReference type="NCBI Taxonomy" id="529605"/>
    <lineage>
        <taxon>Eukaryota</taxon>
        <taxon>Viridiplantae</taxon>
        <taxon>Streptophyta</taxon>
        <taxon>Embryophyta</taxon>
        <taxon>Tracheophyta</taxon>
        <taxon>Spermatophyta</taxon>
        <taxon>Magnoliopsida</taxon>
        <taxon>eudicotyledons</taxon>
        <taxon>Gunneridae</taxon>
        <taxon>Pentapetalae</taxon>
        <taxon>asterids</taxon>
        <taxon>lamiids</taxon>
        <taxon>Gentianales</taxon>
        <taxon>Rubiaceae</taxon>
        <taxon>Rubioideae</taxon>
        <taxon>Spermacoceae</taxon>
        <taxon>Hedyotis-Oldenlandia complex</taxon>
        <taxon>Oldenlandia</taxon>
    </lineage>
</organism>
<name>A0AAV1CKM2_OLDCO</name>
<keyword evidence="2" id="KW-1185">Reference proteome</keyword>
<dbReference type="AlphaFoldDB" id="A0AAV1CKM2"/>
<dbReference type="EMBL" id="OX459119">
    <property type="protein sequence ID" value="CAI9095218.1"/>
    <property type="molecule type" value="Genomic_DNA"/>
</dbReference>
<gene>
    <name evidence="1" type="ORF">OLC1_LOCUS6236</name>
</gene>
<protein>
    <submittedName>
        <fullName evidence="1">OLC1v1031105C1</fullName>
    </submittedName>
</protein>
<evidence type="ECO:0000313" key="1">
    <source>
        <dbReference type="EMBL" id="CAI9095218.1"/>
    </source>
</evidence>
<dbReference type="InterPro" id="IPR015915">
    <property type="entry name" value="Kelch-typ_b-propeller"/>
</dbReference>